<comment type="caution">
    <text evidence="2">The sequence shown here is derived from an EMBL/GenBank/DDBJ whole genome shotgun (WGS) entry which is preliminary data.</text>
</comment>
<name>A0A0Q9XUI0_9BACI</name>
<evidence type="ECO:0000256" key="1">
    <source>
        <dbReference type="SAM" id="Phobius"/>
    </source>
</evidence>
<evidence type="ECO:0000313" key="3">
    <source>
        <dbReference type="Proteomes" id="UP000053881"/>
    </source>
</evidence>
<keyword evidence="1" id="KW-0472">Membrane</keyword>
<feature type="transmembrane region" description="Helical" evidence="1">
    <location>
        <begin position="48"/>
        <end position="70"/>
    </location>
</feature>
<reference evidence="2 3" key="1">
    <citation type="submission" date="2015-06" db="EMBL/GenBank/DDBJ databases">
        <title>Genome sequencing project of Bacillus galactosidilyticus PL133.</title>
        <authorList>
            <person name="Gaiero J."/>
            <person name="Nicol R."/>
            <person name="Habash M."/>
        </authorList>
    </citation>
    <scope>NUCLEOTIDE SEQUENCE [LARGE SCALE GENOMIC DNA]</scope>
    <source>
        <strain evidence="2 3">PL133</strain>
    </source>
</reference>
<dbReference type="PATRIC" id="fig|217031.4.peg.4456"/>
<keyword evidence="1" id="KW-0812">Transmembrane</keyword>
<dbReference type="AlphaFoldDB" id="A0A0Q9XUI0"/>
<protein>
    <submittedName>
        <fullName evidence="2">Uncharacterized protein</fullName>
    </submittedName>
</protein>
<sequence>MESIHSVEFVKYGKKNWLQFILLGVIMYFLKISLTAFLVIFFSTIGGFVALIALLVLRIVFIYLEFTIVLDKLPIPEALKKSRHYSTILQNRFYQLR</sequence>
<dbReference type="Proteomes" id="UP000053881">
    <property type="component" value="Unassembled WGS sequence"/>
</dbReference>
<organism evidence="2 3">
    <name type="scientific">Lederbergia galactosidilytica</name>
    <dbReference type="NCBI Taxonomy" id="217031"/>
    <lineage>
        <taxon>Bacteria</taxon>
        <taxon>Bacillati</taxon>
        <taxon>Bacillota</taxon>
        <taxon>Bacilli</taxon>
        <taxon>Bacillales</taxon>
        <taxon>Bacillaceae</taxon>
        <taxon>Lederbergia</taxon>
    </lineage>
</organism>
<feature type="transmembrane region" description="Helical" evidence="1">
    <location>
        <begin position="20"/>
        <end position="42"/>
    </location>
</feature>
<proteinExistence type="predicted"/>
<dbReference type="EMBL" id="LGPB01000103">
    <property type="protein sequence ID" value="KRG12015.1"/>
    <property type="molecule type" value="Genomic_DNA"/>
</dbReference>
<keyword evidence="1" id="KW-1133">Transmembrane helix</keyword>
<accession>A0A0Q9XUI0</accession>
<gene>
    <name evidence="2" type="ORF">ACA29_13340</name>
</gene>
<evidence type="ECO:0000313" key="2">
    <source>
        <dbReference type="EMBL" id="KRG12015.1"/>
    </source>
</evidence>